<protein>
    <submittedName>
        <fullName evidence="3">DUF6089 family protein</fullName>
    </submittedName>
</protein>
<feature type="signal peptide" evidence="1">
    <location>
        <begin position="1"/>
        <end position="18"/>
    </location>
</feature>
<name>A0ABS9BJ61_9BACT</name>
<keyword evidence="1" id="KW-0732">Signal</keyword>
<dbReference type="Proteomes" id="UP001200145">
    <property type="component" value="Unassembled WGS sequence"/>
</dbReference>
<feature type="domain" description="DUF6089" evidence="2">
    <location>
        <begin position="3"/>
        <end position="129"/>
    </location>
</feature>
<feature type="chain" id="PRO_5046782295" evidence="1">
    <location>
        <begin position="19"/>
        <end position="288"/>
    </location>
</feature>
<dbReference type="EMBL" id="JAKEVY010000002">
    <property type="protein sequence ID" value="MCF1715158.1"/>
    <property type="molecule type" value="Genomic_DNA"/>
</dbReference>
<dbReference type="RefSeq" id="WP_234866105.1">
    <property type="nucleotide sequence ID" value="NZ_JAKEVY010000002.1"/>
</dbReference>
<evidence type="ECO:0000259" key="2">
    <source>
        <dbReference type="Pfam" id="PF19573"/>
    </source>
</evidence>
<dbReference type="InterPro" id="IPR011250">
    <property type="entry name" value="OMP/PagP_B-barrel"/>
</dbReference>
<accession>A0ABS9BJ61</accession>
<organism evidence="3 4">
    <name type="scientific">Flavihumibacter fluminis</name>
    <dbReference type="NCBI Taxonomy" id="2909236"/>
    <lineage>
        <taxon>Bacteria</taxon>
        <taxon>Pseudomonadati</taxon>
        <taxon>Bacteroidota</taxon>
        <taxon>Chitinophagia</taxon>
        <taxon>Chitinophagales</taxon>
        <taxon>Chitinophagaceae</taxon>
        <taxon>Flavihumibacter</taxon>
    </lineage>
</organism>
<dbReference type="Pfam" id="PF19573">
    <property type="entry name" value="DUF6089"/>
    <property type="match status" value="1"/>
</dbReference>
<keyword evidence="4" id="KW-1185">Reference proteome</keyword>
<evidence type="ECO:0000313" key="4">
    <source>
        <dbReference type="Proteomes" id="UP001200145"/>
    </source>
</evidence>
<gene>
    <name evidence="3" type="ORF">L0U88_11030</name>
</gene>
<proteinExistence type="predicted"/>
<dbReference type="SUPFAM" id="SSF56925">
    <property type="entry name" value="OMPA-like"/>
    <property type="match status" value="1"/>
</dbReference>
<comment type="caution">
    <text evidence="3">The sequence shown here is derived from an EMBL/GenBank/DDBJ whole genome shotgun (WGS) entry which is preliminary data.</text>
</comment>
<evidence type="ECO:0000256" key="1">
    <source>
        <dbReference type="SAM" id="SignalP"/>
    </source>
</evidence>
<dbReference type="Gene3D" id="2.40.160.20">
    <property type="match status" value="1"/>
</dbReference>
<dbReference type="InterPro" id="IPR045743">
    <property type="entry name" value="DUF6089"/>
</dbReference>
<sequence length="288" mass="32328">MRNFLMAFLAFLPVSLMAQGWQLVGFGGVANYQGDLQDRRFTTQQAQIALGMGIQYDINKYFSVRGMANYGRISADDRFNKDAGLRNRNLNFKSQILEGSIQAIFRFMDLETKKWSPYLVAGVGVFGFDPYTHDTLGNKFYLQPLGTEGQGLAAYPEREFYKRVQLVIPFGGGVMLRVNDRITLGYEVGLRKTFTDYLDDVSTTYADPDQLLAARGPLAVELAYRGDELKNGSANPNYPTGSVRGGPEFKDWYYFQGITVNFRLGSGGRSGYNGKSMGRQLDCPRNIY</sequence>
<reference evidence="3 4" key="1">
    <citation type="submission" date="2022-01" db="EMBL/GenBank/DDBJ databases">
        <title>Flavihumibacter sp. nov., isolated from sediment of a river.</title>
        <authorList>
            <person name="Liu H."/>
        </authorList>
    </citation>
    <scope>NUCLEOTIDE SEQUENCE [LARGE SCALE GENOMIC DNA]</scope>
    <source>
        <strain evidence="3 4">RY-1</strain>
    </source>
</reference>
<evidence type="ECO:0000313" key="3">
    <source>
        <dbReference type="EMBL" id="MCF1715158.1"/>
    </source>
</evidence>